<dbReference type="InterPro" id="IPR000515">
    <property type="entry name" value="MetI-like"/>
</dbReference>
<name>A0A9X8UJ79_9FIRM</name>
<accession>A0A9X8UJ79</accession>
<evidence type="ECO:0000313" key="10">
    <source>
        <dbReference type="EMBL" id="TCL43511.1"/>
    </source>
</evidence>
<dbReference type="Pfam" id="PF00528">
    <property type="entry name" value="BPD_transp_1"/>
    <property type="match status" value="1"/>
</dbReference>
<reference evidence="10 11" key="1">
    <citation type="submission" date="2019-03" db="EMBL/GenBank/DDBJ databases">
        <title>Genomic Encyclopedia of Type Strains, Phase IV (KMG-IV): sequencing the most valuable type-strain genomes for metagenomic binning, comparative biology and taxonomic classification.</title>
        <authorList>
            <person name="Goeker M."/>
        </authorList>
    </citation>
    <scope>NUCLEOTIDE SEQUENCE [LARGE SCALE GENOMIC DNA]</scope>
    <source>
        <strain evidence="10 11">DSM 100433</strain>
    </source>
</reference>
<gene>
    <name evidence="10" type="ORF">EDD78_105143</name>
</gene>
<keyword evidence="4" id="KW-1003">Cell membrane</keyword>
<feature type="transmembrane region" description="Helical" evidence="8">
    <location>
        <begin position="12"/>
        <end position="32"/>
    </location>
</feature>
<feature type="transmembrane region" description="Helical" evidence="8">
    <location>
        <begin position="130"/>
        <end position="149"/>
    </location>
</feature>
<organism evidence="10 11">
    <name type="scientific">Harryflintia acetispora</name>
    <dbReference type="NCBI Taxonomy" id="1849041"/>
    <lineage>
        <taxon>Bacteria</taxon>
        <taxon>Bacillati</taxon>
        <taxon>Bacillota</taxon>
        <taxon>Clostridia</taxon>
        <taxon>Eubacteriales</taxon>
        <taxon>Oscillospiraceae</taxon>
        <taxon>Harryflintia</taxon>
    </lineage>
</organism>
<dbReference type="GO" id="GO:0005886">
    <property type="term" value="C:plasma membrane"/>
    <property type="evidence" value="ECO:0007669"/>
    <property type="project" value="UniProtKB-SubCell"/>
</dbReference>
<dbReference type="AlphaFoldDB" id="A0A9X8UJ79"/>
<feature type="transmembrane region" description="Helical" evidence="8">
    <location>
        <begin position="175"/>
        <end position="197"/>
    </location>
</feature>
<dbReference type="CDD" id="cd06261">
    <property type="entry name" value="TM_PBP2"/>
    <property type="match status" value="1"/>
</dbReference>
<evidence type="ECO:0000256" key="6">
    <source>
        <dbReference type="ARBA" id="ARBA00022989"/>
    </source>
</evidence>
<dbReference type="PANTHER" id="PTHR43848">
    <property type="entry name" value="PUTRESCINE TRANSPORT SYSTEM PERMEASE PROTEIN POTI"/>
    <property type="match status" value="1"/>
</dbReference>
<dbReference type="PANTHER" id="PTHR43848:SF2">
    <property type="entry name" value="PUTRESCINE TRANSPORT SYSTEM PERMEASE PROTEIN POTI"/>
    <property type="match status" value="1"/>
</dbReference>
<feature type="transmembrane region" description="Helical" evidence="8">
    <location>
        <begin position="232"/>
        <end position="253"/>
    </location>
</feature>
<dbReference type="InterPro" id="IPR035906">
    <property type="entry name" value="MetI-like_sf"/>
</dbReference>
<comment type="subcellular location">
    <subcellularLocation>
        <location evidence="1 8">Cell membrane</location>
        <topology evidence="1 8">Multi-pass membrane protein</topology>
    </subcellularLocation>
</comment>
<protein>
    <submittedName>
        <fullName evidence="10">Spermidine/putrescine transport system permease protein</fullName>
    </submittedName>
</protein>
<dbReference type="Proteomes" id="UP000294682">
    <property type="component" value="Unassembled WGS sequence"/>
</dbReference>
<feature type="transmembrane region" description="Helical" evidence="8">
    <location>
        <begin position="66"/>
        <end position="88"/>
    </location>
</feature>
<evidence type="ECO:0000256" key="8">
    <source>
        <dbReference type="RuleBase" id="RU363032"/>
    </source>
</evidence>
<evidence type="ECO:0000259" key="9">
    <source>
        <dbReference type="PROSITE" id="PS50928"/>
    </source>
</evidence>
<sequence>MKRKKFHPSSLYLCAVLLLMYLPVVMVVIYSFNASKSDVQWAGFTLGWYQKMIHNESLMDALRNSLVLGVSSCAISAVIGTVGAVGLAQSDFKTKGLLENVAMLPIMIPEIILGMVFLAFFSFLGLPFGMITLIIAHTAFCIPYIFIVVKGRLAGIDRSIGEAARDLGASEMRMFFDITLPLIAPAILSGSLLAFAMSLDDVVISFFVTGAQTNTLPIKIYSQIKLGVSPEINALCTVMLALTFLLILLSGALTKTKKGKPIKPTISKEANQ</sequence>
<evidence type="ECO:0000256" key="2">
    <source>
        <dbReference type="ARBA" id="ARBA00007069"/>
    </source>
</evidence>
<dbReference type="InterPro" id="IPR051789">
    <property type="entry name" value="Bact_Polyamine_Transport"/>
</dbReference>
<evidence type="ECO:0000256" key="5">
    <source>
        <dbReference type="ARBA" id="ARBA00022692"/>
    </source>
</evidence>
<proteinExistence type="inferred from homology"/>
<dbReference type="Gene3D" id="1.10.3720.10">
    <property type="entry name" value="MetI-like"/>
    <property type="match status" value="1"/>
</dbReference>
<dbReference type="SUPFAM" id="SSF161098">
    <property type="entry name" value="MetI-like"/>
    <property type="match status" value="1"/>
</dbReference>
<comment type="caution">
    <text evidence="10">The sequence shown here is derived from an EMBL/GenBank/DDBJ whole genome shotgun (WGS) entry which is preliminary data.</text>
</comment>
<keyword evidence="7 8" id="KW-0472">Membrane</keyword>
<feature type="transmembrane region" description="Helical" evidence="8">
    <location>
        <begin position="100"/>
        <end position="124"/>
    </location>
</feature>
<comment type="similarity">
    <text evidence="2">Belongs to the binding-protein-dependent transport system permease family. CysTW subfamily.</text>
</comment>
<keyword evidence="5 8" id="KW-0812">Transmembrane</keyword>
<dbReference type="GO" id="GO:0055085">
    <property type="term" value="P:transmembrane transport"/>
    <property type="evidence" value="ECO:0007669"/>
    <property type="project" value="InterPro"/>
</dbReference>
<keyword evidence="6 8" id="KW-1133">Transmembrane helix</keyword>
<dbReference type="RefSeq" id="WP_079699716.1">
    <property type="nucleotide sequence ID" value="NZ_JADNAH010000050.1"/>
</dbReference>
<dbReference type="PROSITE" id="PS50928">
    <property type="entry name" value="ABC_TM1"/>
    <property type="match status" value="1"/>
</dbReference>
<evidence type="ECO:0000256" key="7">
    <source>
        <dbReference type="ARBA" id="ARBA00023136"/>
    </source>
</evidence>
<evidence type="ECO:0000313" key="11">
    <source>
        <dbReference type="Proteomes" id="UP000294682"/>
    </source>
</evidence>
<keyword evidence="11" id="KW-1185">Reference proteome</keyword>
<dbReference type="OrthoDB" id="9782004at2"/>
<evidence type="ECO:0000256" key="3">
    <source>
        <dbReference type="ARBA" id="ARBA00022448"/>
    </source>
</evidence>
<evidence type="ECO:0000256" key="4">
    <source>
        <dbReference type="ARBA" id="ARBA00022475"/>
    </source>
</evidence>
<evidence type="ECO:0000256" key="1">
    <source>
        <dbReference type="ARBA" id="ARBA00004651"/>
    </source>
</evidence>
<dbReference type="EMBL" id="SLUK01000005">
    <property type="protein sequence ID" value="TCL43511.1"/>
    <property type="molecule type" value="Genomic_DNA"/>
</dbReference>
<feature type="domain" description="ABC transmembrane type-1" evidence="9">
    <location>
        <begin position="62"/>
        <end position="250"/>
    </location>
</feature>
<keyword evidence="3 8" id="KW-0813">Transport</keyword>